<evidence type="ECO:0000256" key="3">
    <source>
        <dbReference type="ARBA" id="ARBA00023163"/>
    </source>
</evidence>
<dbReference type="SMART" id="SM00342">
    <property type="entry name" value="HTH_ARAC"/>
    <property type="match status" value="1"/>
</dbReference>
<proteinExistence type="predicted"/>
<dbReference type="GO" id="GO:0003700">
    <property type="term" value="F:DNA-binding transcription factor activity"/>
    <property type="evidence" value="ECO:0007669"/>
    <property type="project" value="InterPro"/>
</dbReference>
<evidence type="ECO:0000259" key="4">
    <source>
        <dbReference type="PROSITE" id="PS01124"/>
    </source>
</evidence>
<evidence type="ECO:0000256" key="1">
    <source>
        <dbReference type="ARBA" id="ARBA00023015"/>
    </source>
</evidence>
<dbReference type="GO" id="GO:0043565">
    <property type="term" value="F:sequence-specific DNA binding"/>
    <property type="evidence" value="ECO:0007669"/>
    <property type="project" value="InterPro"/>
</dbReference>
<dbReference type="InterPro" id="IPR018060">
    <property type="entry name" value="HTH_AraC"/>
</dbReference>
<reference evidence="5" key="2">
    <citation type="submission" date="2020-09" db="EMBL/GenBank/DDBJ databases">
        <authorList>
            <person name="Sun Q."/>
            <person name="Ohkuma M."/>
        </authorList>
    </citation>
    <scope>NUCLEOTIDE SEQUENCE</scope>
    <source>
        <strain evidence="5">JCM 4391</strain>
    </source>
</reference>
<dbReference type="EMBL" id="BMTP01000019">
    <property type="protein sequence ID" value="GGU61454.1"/>
    <property type="molecule type" value="Genomic_DNA"/>
</dbReference>
<name>A0A918I4A6_9ACTN</name>
<dbReference type="PANTHER" id="PTHR46796:SF15">
    <property type="entry name" value="BLL1074 PROTEIN"/>
    <property type="match status" value="1"/>
</dbReference>
<dbReference type="Gene3D" id="1.10.10.60">
    <property type="entry name" value="Homeodomain-like"/>
    <property type="match status" value="1"/>
</dbReference>
<dbReference type="PROSITE" id="PS01124">
    <property type="entry name" value="HTH_ARAC_FAMILY_2"/>
    <property type="match status" value="1"/>
</dbReference>
<dbReference type="Pfam" id="PF12833">
    <property type="entry name" value="HTH_18"/>
    <property type="match status" value="1"/>
</dbReference>
<dbReference type="Proteomes" id="UP000636661">
    <property type="component" value="Unassembled WGS sequence"/>
</dbReference>
<protein>
    <submittedName>
        <fullName evidence="5">AraC family transcriptional regulator</fullName>
    </submittedName>
</protein>
<evidence type="ECO:0000313" key="5">
    <source>
        <dbReference type="EMBL" id="GGU61454.1"/>
    </source>
</evidence>
<keyword evidence="3" id="KW-0804">Transcription</keyword>
<sequence length="213" mass="22986">MLWRVEADPGDMRILPDGAMDLMWSENRFLFAGADTTVMISSSESGGVTWGLRLAPGTAYALLGVPARELIDQRFELSELIAVPARVIDTAHTDPAAALEHLFVTLWEQAAPARSALRRAASLDRAARAGLSVSDIADLHGLSERSLRRVCDMVFGYGPKTLASIHRLQYALHLARSGRPLGEASAMAGYVDQSHLNRDARRLAGATPGQLVA</sequence>
<dbReference type="AlphaFoldDB" id="A0A918I4A6"/>
<organism evidence="5 6">
    <name type="scientific">Streptomyces lavendofoliae</name>
    <dbReference type="NCBI Taxonomy" id="67314"/>
    <lineage>
        <taxon>Bacteria</taxon>
        <taxon>Bacillati</taxon>
        <taxon>Actinomycetota</taxon>
        <taxon>Actinomycetes</taxon>
        <taxon>Kitasatosporales</taxon>
        <taxon>Streptomycetaceae</taxon>
        <taxon>Streptomyces</taxon>
    </lineage>
</organism>
<feature type="domain" description="HTH araC/xylS-type" evidence="4">
    <location>
        <begin position="115"/>
        <end position="213"/>
    </location>
</feature>
<dbReference type="InterPro" id="IPR050204">
    <property type="entry name" value="AraC_XylS_family_regulators"/>
</dbReference>
<reference evidence="5" key="1">
    <citation type="journal article" date="2014" name="Int. J. Syst. Evol. Microbiol.">
        <title>Complete genome sequence of Corynebacterium casei LMG S-19264T (=DSM 44701T), isolated from a smear-ripened cheese.</title>
        <authorList>
            <consortium name="US DOE Joint Genome Institute (JGI-PGF)"/>
            <person name="Walter F."/>
            <person name="Albersmeier A."/>
            <person name="Kalinowski J."/>
            <person name="Ruckert C."/>
        </authorList>
    </citation>
    <scope>NUCLEOTIDE SEQUENCE</scope>
    <source>
        <strain evidence="5">JCM 4391</strain>
    </source>
</reference>
<evidence type="ECO:0000313" key="6">
    <source>
        <dbReference type="Proteomes" id="UP000636661"/>
    </source>
</evidence>
<keyword evidence="1" id="KW-0805">Transcription regulation</keyword>
<keyword evidence="6" id="KW-1185">Reference proteome</keyword>
<dbReference type="PANTHER" id="PTHR46796">
    <property type="entry name" value="HTH-TYPE TRANSCRIPTIONAL ACTIVATOR RHAS-RELATED"/>
    <property type="match status" value="1"/>
</dbReference>
<evidence type="ECO:0000256" key="2">
    <source>
        <dbReference type="ARBA" id="ARBA00023125"/>
    </source>
</evidence>
<dbReference type="InterPro" id="IPR018062">
    <property type="entry name" value="HTH_AraC-typ_CS"/>
</dbReference>
<dbReference type="PROSITE" id="PS00041">
    <property type="entry name" value="HTH_ARAC_FAMILY_1"/>
    <property type="match status" value="1"/>
</dbReference>
<dbReference type="Pfam" id="PF20240">
    <property type="entry name" value="DUF6597"/>
    <property type="match status" value="1"/>
</dbReference>
<comment type="caution">
    <text evidence="5">The sequence shown here is derived from an EMBL/GenBank/DDBJ whole genome shotgun (WGS) entry which is preliminary data.</text>
</comment>
<gene>
    <name evidence="5" type="ORF">GCM10010274_57940</name>
</gene>
<accession>A0A918I4A6</accession>
<dbReference type="InterPro" id="IPR046532">
    <property type="entry name" value="DUF6597"/>
</dbReference>
<keyword evidence="2" id="KW-0238">DNA-binding</keyword>